<evidence type="ECO:0000259" key="2">
    <source>
        <dbReference type="Pfam" id="PF06985"/>
    </source>
</evidence>
<dbReference type="Pfam" id="PF26639">
    <property type="entry name" value="Het-6_barrel"/>
    <property type="match status" value="1"/>
</dbReference>
<feature type="compositionally biased region" description="Basic and acidic residues" evidence="1">
    <location>
        <begin position="1"/>
        <end position="15"/>
    </location>
</feature>
<dbReference type="PANTHER" id="PTHR24148">
    <property type="entry name" value="ANKYRIN REPEAT DOMAIN-CONTAINING PROTEIN 39 HOMOLOG-RELATED"/>
    <property type="match status" value="1"/>
</dbReference>
<dbReference type="Proteomes" id="UP001201980">
    <property type="component" value="Unassembled WGS sequence"/>
</dbReference>
<feature type="compositionally biased region" description="Basic and acidic residues" evidence="1">
    <location>
        <begin position="22"/>
        <end position="38"/>
    </location>
</feature>
<dbReference type="InterPro" id="IPR052895">
    <property type="entry name" value="HetReg/Transcr_Mod"/>
</dbReference>
<feature type="region of interest" description="Disordered" evidence="1">
    <location>
        <begin position="1"/>
        <end position="195"/>
    </location>
</feature>
<dbReference type="AlphaFoldDB" id="A0AAD5WP65"/>
<evidence type="ECO:0000313" key="4">
    <source>
        <dbReference type="Proteomes" id="UP001201980"/>
    </source>
</evidence>
<dbReference type="PANTHER" id="PTHR24148:SF73">
    <property type="entry name" value="HET DOMAIN PROTEIN (AFU_ORTHOLOGUE AFUA_8G01020)"/>
    <property type="match status" value="1"/>
</dbReference>
<evidence type="ECO:0000256" key="1">
    <source>
        <dbReference type="SAM" id="MobiDB-lite"/>
    </source>
</evidence>
<proteinExistence type="predicted"/>
<dbReference type="InterPro" id="IPR010730">
    <property type="entry name" value="HET"/>
</dbReference>
<sequence length="799" mass="89991">MDRRVQIHDHRHDRPAWPPAGIDHDYYSDDDGLQDRPRGSRKRAPSPPPTIRRPRIEIDPAYEMSRNVAPDSPPVRRPRAVSAAGGVPNRRSGHSPRLTSDKHGLLTPLDTSLRPHPGTRGDRSPRLDPRRHGESPPSPGRPLSPFEDLPRPTRAHAPPSYNQKRAWSQSRRSSSKPPSDPGSRPPLSPSVTSSSGVLGDSIFRYSPLGPGQFRLVRILPTRMSTIKCEMFHEIVRDPPPYIAISYAWGDAGDTRKIRLDGVNVPVAASLHGALQAIRKDIASALVWVDALCIDQQNKEERTVQVQLMTSIYQKAQSIAIWLGPEEDDSSVALKFLVDVSKLANSPSKDIKGFISSQIDKNEVGSTVALFERDYWRRLWVVQEVLNAKAVDVYCGDSKVPWDIFSLASRLFNRYRADLDYYFPAYSQDNKQKRASVISKGPYTYSQVLAFHGPGSLLDISQFQDNGPDSLLEALCKCRKKLSADPRDKVFGILGVLPEEVREEFPPNYSLSVKEVYTDVVDFLITTTGSIDIICEAIHFPLHTSSHSLPSFVPDWSHIPQTGPMGNYYLFTASGTSSAMTRFLDERRNKLEISAIPLDKIGKYGISVGTLCTLADYLMAFLHWRAMLLERHDDEDRDYDRLVKETFCRTICLDQVPEEFNDPSNSKWLTATFHVFAALIRDRLPFMPLDKELSYYADLEGIVRPEDRRAFLQLHFGGKMMGRCFCLTKSGRMGMGTGFMGSGDLIVVPLGCSTPILIRPEGGRGEYRFVGDVYLHGYMRGKAVEQWKNRDRDLERFVIH</sequence>
<feature type="compositionally biased region" description="Low complexity" evidence="1">
    <location>
        <begin position="168"/>
        <end position="177"/>
    </location>
</feature>
<organism evidence="3 4">
    <name type="scientific">Zalerion maritima</name>
    <dbReference type="NCBI Taxonomy" id="339359"/>
    <lineage>
        <taxon>Eukaryota</taxon>
        <taxon>Fungi</taxon>
        <taxon>Dikarya</taxon>
        <taxon>Ascomycota</taxon>
        <taxon>Pezizomycotina</taxon>
        <taxon>Sordariomycetes</taxon>
        <taxon>Lulworthiomycetidae</taxon>
        <taxon>Lulworthiales</taxon>
        <taxon>Lulworthiaceae</taxon>
        <taxon>Zalerion</taxon>
    </lineage>
</organism>
<gene>
    <name evidence="3" type="ORF">MKZ38_005089</name>
</gene>
<feature type="compositionally biased region" description="Pro residues" evidence="1">
    <location>
        <begin position="178"/>
        <end position="188"/>
    </location>
</feature>
<dbReference type="Pfam" id="PF06985">
    <property type="entry name" value="HET"/>
    <property type="match status" value="1"/>
</dbReference>
<feature type="compositionally biased region" description="Basic and acidic residues" evidence="1">
    <location>
        <begin position="119"/>
        <end position="134"/>
    </location>
</feature>
<dbReference type="EMBL" id="JAKWBI020000304">
    <property type="protein sequence ID" value="KAJ2896945.1"/>
    <property type="molecule type" value="Genomic_DNA"/>
</dbReference>
<comment type="caution">
    <text evidence="3">The sequence shown here is derived from an EMBL/GenBank/DDBJ whole genome shotgun (WGS) entry which is preliminary data.</text>
</comment>
<protein>
    <recommendedName>
        <fullName evidence="2">Heterokaryon incompatibility domain-containing protein</fullName>
    </recommendedName>
</protein>
<name>A0AAD5WP65_9PEZI</name>
<accession>A0AAD5WP65</accession>
<keyword evidence="4" id="KW-1185">Reference proteome</keyword>
<reference evidence="3" key="1">
    <citation type="submission" date="2022-07" db="EMBL/GenBank/DDBJ databases">
        <title>Draft genome sequence of Zalerion maritima ATCC 34329, a (micro)plastics degrading marine fungus.</title>
        <authorList>
            <person name="Paco A."/>
            <person name="Goncalves M.F.M."/>
            <person name="Rocha-Santos T.A.P."/>
            <person name="Alves A."/>
        </authorList>
    </citation>
    <scope>NUCLEOTIDE SEQUENCE</scope>
    <source>
        <strain evidence="3">ATCC 34329</strain>
    </source>
</reference>
<feature type="domain" description="Heterokaryon incompatibility" evidence="2">
    <location>
        <begin position="241"/>
        <end position="383"/>
    </location>
</feature>
<evidence type="ECO:0000313" key="3">
    <source>
        <dbReference type="EMBL" id="KAJ2896945.1"/>
    </source>
</evidence>